<dbReference type="NCBIfam" id="TIGR04350">
    <property type="entry name" value="C_S_lyase_PatB"/>
    <property type="match status" value="1"/>
</dbReference>
<protein>
    <recommendedName>
        <fullName evidence="2">cysteine-S-conjugate beta-lyase</fullName>
        <ecNumber evidence="2">4.4.1.13</ecNumber>
    </recommendedName>
</protein>
<keyword evidence="8" id="KW-1185">Reference proteome</keyword>
<dbReference type="Proteomes" id="UP000219252">
    <property type="component" value="Unassembled WGS sequence"/>
</dbReference>
<keyword evidence="3" id="KW-0663">Pyridoxal phosphate</keyword>
<evidence type="ECO:0000256" key="4">
    <source>
        <dbReference type="ARBA" id="ARBA00023239"/>
    </source>
</evidence>
<dbReference type="Gene3D" id="3.90.1150.10">
    <property type="entry name" value="Aspartate Aminotransferase, domain 1"/>
    <property type="match status" value="1"/>
</dbReference>
<dbReference type="GO" id="GO:0030170">
    <property type="term" value="F:pyridoxal phosphate binding"/>
    <property type="evidence" value="ECO:0007669"/>
    <property type="project" value="InterPro"/>
</dbReference>
<dbReference type="Gene3D" id="3.40.640.10">
    <property type="entry name" value="Type I PLP-dependent aspartate aminotransferase-like (Major domain)"/>
    <property type="match status" value="1"/>
</dbReference>
<dbReference type="InterPro" id="IPR015424">
    <property type="entry name" value="PyrdxlP-dep_Trfase"/>
</dbReference>
<evidence type="ECO:0000256" key="5">
    <source>
        <dbReference type="ARBA" id="ARBA00037974"/>
    </source>
</evidence>
<evidence type="ECO:0000256" key="3">
    <source>
        <dbReference type="ARBA" id="ARBA00022898"/>
    </source>
</evidence>
<dbReference type="CDD" id="cd00609">
    <property type="entry name" value="AAT_like"/>
    <property type="match status" value="1"/>
</dbReference>
<comment type="similarity">
    <text evidence="5">Belongs to the class-II pyridoxal-phosphate-dependent aminotransferase family. MalY/PatB cystathionine beta-lyase subfamily.</text>
</comment>
<dbReference type="RefSeq" id="WP_097151260.1">
    <property type="nucleotide sequence ID" value="NZ_OBQC01000026.1"/>
</dbReference>
<dbReference type="InterPro" id="IPR004839">
    <property type="entry name" value="Aminotransferase_I/II_large"/>
</dbReference>
<gene>
    <name evidence="7" type="ORF">SAMN05877842_1267</name>
</gene>
<dbReference type="PANTHER" id="PTHR43525:SF1">
    <property type="entry name" value="PROTEIN MALY"/>
    <property type="match status" value="1"/>
</dbReference>
<dbReference type="InterPro" id="IPR051798">
    <property type="entry name" value="Class-II_PLP-Dep_Aminotrans"/>
</dbReference>
<keyword evidence="4 7" id="KW-0456">Lyase</keyword>
<dbReference type="Pfam" id="PF00155">
    <property type="entry name" value="Aminotran_1_2"/>
    <property type="match status" value="1"/>
</dbReference>
<comment type="cofactor">
    <cofactor evidence="1">
        <name>pyridoxal 5'-phosphate</name>
        <dbReference type="ChEBI" id="CHEBI:597326"/>
    </cofactor>
</comment>
<dbReference type="SUPFAM" id="SSF53383">
    <property type="entry name" value="PLP-dependent transferases"/>
    <property type="match status" value="1"/>
</dbReference>
<dbReference type="EC" id="4.4.1.13" evidence="2"/>
<dbReference type="PANTHER" id="PTHR43525">
    <property type="entry name" value="PROTEIN MALY"/>
    <property type="match status" value="1"/>
</dbReference>
<feature type="domain" description="Aminotransferase class I/classII large" evidence="6">
    <location>
        <begin position="44"/>
        <end position="388"/>
    </location>
</feature>
<sequence length="406" mass="46789">MKYNFDEVVNRRNTNSLKWDGVDLIKQIGYTERYDEETIPLFTADMDFPVSQAIVDALHRTVDQRIYGYSIIPDAYYKSIQQWFKKKYDWDIQKDEIVYSPGTIHAINIAIRAFTEPGDGIIIQRPVYPPFTAAIESNGRQVRNNALNCDDSGYYSIDFEDFEKKAKEENTKMFILCNPHNPTGRVFTKDELAKLSEICARHHVLIVADEIHGDLIRCGQTFIPITKVAGSQEGIITFTAINKTFNTAGLHCTNAIIQESNLRNKFITTMGMHLPSPFTIAALIAAYNDGEEWLNQLIEYIDDTMEWIVNFLADRMPDVKVRIPEGTYVMWMDFSGYGISPEEIHDRIYNKANVLLQDGKVFGEEGLMFQRICVPSPRQILKEAFERIAREFEDLNTKKREKEFAK</sequence>
<evidence type="ECO:0000256" key="2">
    <source>
        <dbReference type="ARBA" id="ARBA00012224"/>
    </source>
</evidence>
<evidence type="ECO:0000256" key="1">
    <source>
        <dbReference type="ARBA" id="ARBA00001933"/>
    </source>
</evidence>
<organism evidence="7 8">
    <name type="scientific">Ureibacillus acetophenoni</name>
    <dbReference type="NCBI Taxonomy" id="614649"/>
    <lineage>
        <taxon>Bacteria</taxon>
        <taxon>Bacillati</taxon>
        <taxon>Bacillota</taxon>
        <taxon>Bacilli</taxon>
        <taxon>Bacillales</taxon>
        <taxon>Caryophanaceae</taxon>
        <taxon>Ureibacillus</taxon>
    </lineage>
</organism>
<dbReference type="InterPro" id="IPR015421">
    <property type="entry name" value="PyrdxlP-dep_Trfase_major"/>
</dbReference>
<dbReference type="GO" id="GO:0047804">
    <property type="term" value="F:cysteine-S-conjugate beta-lyase activity"/>
    <property type="evidence" value="ECO:0007669"/>
    <property type="project" value="UniProtKB-EC"/>
</dbReference>
<name>A0A285UT29_9BACL</name>
<dbReference type="InterPro" id="IPR015422">
    <property type="entry name" value="PyrdxlP-dep_Trfase_small"/>
</dbReference>
<evidence type="ECO:0000313" key="8">
    <source>
        <dbReference type="Proteomes" id="UP000219252"/>
    </source>
</evidence>
<accession>A0A285UT29</accession>
<dbReference type="InterPro" id="IPR027619">
    <property type="entry name" value="C-S_lyase_PatB-like"/>
</dbReference>
<reference evidence="8" key="1">
    <citation type="submission" date="2017-08" db="EMBL/GenBank/DDBJ databases">
        <authorList>
            <person name="Varghese N."/>
            <person name="Submissions S."/>
        </authorList>
    </citation>
    <scope>NUCLEOTIDE SEQUENCE [LARGE SCALE GENOMIC DNA]</scope>
    <source>
        <strain evidence="8">JC23</strain>
    </source>
</reference>
<dbReference type="AlphaFoldDB" id="A0A285UT29"/>
<dbReference type="EMBL" id="OBQC01000026">
    <property type="protein sequence ID" value="SOC44969.1"/>
    <property type="molecule type" value="Genomic_DNA"/>
</dbReference>
<evidence type="ECO:0000313" key="7">
    <source>
        <dbReference type="EMBL" id="SOC44969.1"/>
    </source>
</evidence>
<dbReference type="OrthoDB" id="9802872at2"/>
<evidence type="ECO:0000259" key="6">
    <source>
        <dbReference type="Pfam" id="PF00155"/>
    </source>
</evidence>
<proteinExistence type="inferred from homology"/>